<evidence type="ECO:0000313" key="3">
    <source>
        <dbReference type="Proteomes" id="UP000517916"/>
    </source>
</evidence>
<comment type="caution">
    <text evidence="2">The sequence shown here is derived from an EMBL/GenBank/DDBJ whole genome shotgun (WGS) entry which is preliminary data.</text>
</comment>
<reference evidence="2 3" key="1">
    <citation type="submission" date="2020-08" db="EMBL/GenBank/DDBJ databases">
        <title>Genomic Encyclopedia of Archaeal and Bacterial Type Strains, Phase II (KMG-II): from individual species to whole genera.</title>
        <authorList>
            <person name="Goeker M."/>
        </authorList>
    </citation>
    <scope>NUCLEOTIDE SEQUENCE [LARGE SCALE GENOMIC DNA]</scope>
    <source>
        <strain evidence="2 3">DSM 43850</strain>
    </source>
</reference>
<evidence type="ECO:0000259" key="1">
    <source>
        <dbReference type="Pfam" id="PF06259"/>
    </source>
</evidence>
<sequence>MSSDPTELYTRLAAADAGQVAAATDPITASISALDRAGQAVHTGAASAIESWTGQAAAAFADRAQLTTTAISTAKDNLAEAVTVLQSVADSCRQVRAAAERAITDWVVKPATLTPPELAKLGERVTRELEEVQQEYERALDSATGRLRAIQPGFGQKAGQAPSWQATAVQSVPLPPPGTSPRDVARWWAGLTAQQRDSLLATNFDELGRLRGLPAEVLNTANRRRIDVDAKRFKEHGDALNLRVIERATQLGLNPNDEEKLREANDVELSLLLNERQDAGRRLDNALHAADRLADADSRGKGDGVYLLAWDPDGPGQKQGTMAVAFGNPDTAKNVAVCVPGTTATLGADGFDLDRAANLKAQMDAAGSGNAVIEDLDYDAPDSLLGSQVSSPHDADEGAPRLVADVDGYRAAAEQAGNHQHLTVIGHSYGSTVVGKAGMHGLAADDIVFVGSPGVGASSADQLTAGAGHVWAGATRHDPVVQATQGSWFTEDGTPRGPYDSSFGARQFGAVDGTWTGNAHSGYYEPGSESLRNLGNIATGNYGQVSEQHWQDSPLPPEATSSIPVVGTTAGTFVKDVAQTGADVYHGVERTVDDIGDGRWGDAAADAATTVGGFVVNSGEAVADVAVNTAGGVVEAGKAVAQGAGWVWDNTLGAWF</sequence>
<evidence type="ECO:0000313" key="2">
    <source>
        <dbReference type="EMBL" id="MBA8931835.1"/>
    </source>
</evidence>
<feature type="domain" description="DUF1023" evidence="1">
    <location>
        <begin position="317"/>
        <end position="482"/>
    </location>
</feature>
<dbReference type="Proteomes" id="UP000517916">
    <property type="component" value="Unassembled WGS sequence"/>
</dbReference>
<dbReference type="InterPro" id="IPR029058">
    <property type="entry name" value="AB_hydrolase_fold"/>
</dbReference>
<accession>A0ABR6BYB4</accession>
<dbReference type="RefSeq" id="WP_182840507.1">
    <property type="nucleotide sequence ID" value="NZ_BAAABQ010000058.1"/>
</dbReference>
<protein>
    <submittedName>
        <fullName evidence="2">Uncharacterized protein YukE</fullName>
    </submittedName>
</protein>
<keyword evidence="3" id="KW-1185">Reference proteome</keyword>
<dbReference type="Pfam" id="PF06259">
    <property type="entry name" value="Abhydrolase_8"/>
    <property type="match status" value="1"/>
</dbReference>
<gene>
    <name evidence="2" type="ORF">BC739_009094</name>
</gene>
<dbReference type="InterPro" id="IPR010427">
    <property type="entry name" value="DUF1023"/>
</dbReference>
<organism evidence="2 3">
    <name type="scientific">Kutzneria viridogrisea</name>
    <dbReference type="NCBI Taxonomy" id="47990"/>
    <lineage>
        <taxon>Bacteria</taxon>
        <taxon>Bacillati</taxon>
        <taxon>Actinomycetota</taxon>
        <taxon>Actinomycetes</taxon>
        <taxon>Pseudonocardiales</taxon>
        <taxon>Pseudonocardiaceae</taxon>
        <taxon>Kutzneria</taxon>
    </lineage>
</organism>
<proteinExistence type="predicted"/>
<name>A0ABR6BYB4_9PSEU</name>
<dbReference type="SUPFAM" id="SSF53474">
    <property type="entry name" value="alpha/beta-Hydrolases"/>
    <property type="match status" value="1"/>
</dbReference>
<dbReference type="EMBL" id="JACJID010000010">
    <property type="protein sequence ID" value="MBA8931835.1"/>
    <property type="molecule type" value="Genomic_DNA"/>
</dbReference>